<dbReference type="Pfam" id="PF07534">
    <property type="entry name" value="TLD"/>
    <property type="match status" value="1"/>
</dbReference>
<evidence type="ECO:0000313" key="3">
    <source>
        <dbReference type="Proteomes" id="UP000022910"/>
    </source>
</evidence>
<keyword evidence="3" id="KW-1185">Reference proteome</keyword>
<dbReference type="HOGENOM" id="CLU_021542_1_0_1"/>
<dbReference type="OrthoDB" id="10326250at2759"/>
<reference evidence="2 3" key="1">
    <citation type="submission" date="2014-02" db="EMBL/GenBank/DDBJ databases">
        <title>Single nucleus genome sequencing reveals high similarity among nuclei of an endomycorrhizal fungus.</title>
        <authorList>
            <person name="Lin K."/>
            <person name="Geurts R."/>
            <person name="Zhang Z."/>
            <person name="Limpens E."/>
            <person name="Saunders D.G."/>
            <person name="Mu D."/>
            <person name="Pang E."/>
            <person name="Cao H."/>
            <person name="Cha H."/>
            <person name="Lin T."/>
            <person name="Zhou Q."/>
            <person name="Shang Y."/>
            <person name="Li Y."/>
            <person name="Ivanov S."/>
            <person name="Sharma T."/>
            <person name="Velzen R.V."/>
            <person name="Ruijter N.D."/>
            <person name="Aanen D.K."/>
            <person name="Win J."/>
            <person name="Kamoun S."/>
            <person name="Bisseling T."/>
            <person name="Huang S."/>
        </authorList>
    </citation>
    <scope>NUCLEOTIDE SEQUENCE [LARGE SCALE GENOMIC DNA]</scope>
    <source>
        <strain evidence="3">DAOM197198w</strain>
    </source>
</reference>
<dbReference type="Proteomes" id="UP000022910">
    <property type="component" value="Unassembled WGS sequence"/>
</dbReference>
<feature type="domain" description="TLDc" evidence="1">
    <location>
        <begin position="138"/>
        <end position="323"/>
    </location>
</feature>
<accession>A0A015JCU1</accession>
<dbReference type="AlphaFoldDB" id="A0A015JCU1"/>
<dbReference type="EMBL" id="JEMT01022824">
    <property type="protein sequence ID" value="EXX64780.1"/>
    <property type="molecule type" value="Genomic_DNA"/>
</dbReference>
<protein>
    <recommendedName>
        <fullName evidence="1">TLDc domain-containing protein</fullName>
    </recommendedName>
</protein>
<dbReference type="PROSITE" id="PS51886">
    <property type="entry name" value="TLDC"/>
    <property type="match status" value="1"/>
</dbReference>
<sequence>MAKSPEKVFNSFDFNSLHEKSLVSLIKRDDLQMKEVELWERVLKWGLEKNSTLLSDPMTWLDDDFKNMENTLQHCLPLIRFFSLSSEDFFRKVHPYKKLLKPQLYEELLNSYLDPNNEPNDDILLPRYRIIDGIIDSRIINLNIVSLISRWIDKIDVKSKFSYTRDLHLPYEFQLLLRGTRDGFTPKKFHKLCNNKPHTVTFIKIKGTEEIIGGYNPLIWESHNDGKWGKTKDSFIFSFKSKNNVKDSILSHVKNMDHALFYCDDFGPTFGNIDINMHVNEDDDYDDSKEYDNCECTQNIYEKKIRDTEGNFLIEEYEVFQIMKKD</sequence>
<dbReference type="InterPro" id="IPR006571">
    <property type="entry name" value="TLDc_dom"/>
</dbReference>
<gene>
    <name evidence="2" type="ORF">RirG_139510</name>
</gene>
<dbReference type="Gene3D" id="1.25.40.420">
    <property type="match status" value="1"/>
</dbReference>
<name>A0A015JCU1_RHIIW</name>
<evidence type="ECO:0000313" key="2">
    <source>
        <dbReference type="EMBL" id="EXX64780.1"/>
    </source>
</evidence>
<evidence type="ECO:0000259" key="1">
    <source>
        <dbReference type="PROSITE" id="PS51886"/>
    </source>
</evidence>
<proteinExistence type="predicted"/>
<organism evidence="2 3">
    <name type="scientific">Rhizophagus irregularis (strain DAOM 197198w)</name>
    <name type="common">Glomus intraradices</name>
    <dbReference type="NCBI Taxonomy" id="1432141"/>
    <lineage>
        <taxon>Eukaryota</taxon>
        <taxon>Fungi</taxon>
        <taxon>Fungi incertae sedis</taxon>
        <taxon>Mucoromycota</taxon>
        <taxon>Glomeromycotina</taxon>
        <taxon>Glomeromycetes</taxon>
        <taxon>Glomerales</taxon>
        <taxon>Glomeraceae</taxon>
        <taxon>Rhizophagus</taxon>
    </lineage>
</organism>
<comment type="caution">
    <text evidence="2">The sequence shown here is derived from an EMBL/GenBank/DDBJ whole genome shotgun (WGS) entry which is preliminary data.</text>
</comment>